<dbReference type="PANTHER" id="PTHR11590">
    <property type="entry name" value="PROTEIN-GLUTAMINE GAMMA-GLUTAMYLTRANSFERASE"/>
    <property type="match status" value="1"/>
</dbReference>
<sequence>MDLLYRTVDLHCQANNSAHHTSDISTEELIIRRGQSFLLNLELPRPFNPNTDQLHFTVKTGSRASEDLGTQSAFGIPESHVTRSPGAKAKWRAELDTTSSPALGRVTLAVTPPADAPVGNYYLTMERGDKEASLGRLVVLFNPWCPEDWVYLPEEEERQEYVLNEHGVIYKGTNKYISSVPWDYGQFDEDIMDICMKILDVNPKYLRDPTDDVSARCNPIYVSRVVSAMINSFDDAGVLVGCWGKPDRRGVPPSMWSGSVEILKQWRRNGCHSVKYGQCWVFAGVMCTVMRCLGIPCRVVTNYQSAHDTDKSLTVDVYYSDFGVRPKESKDTIWNFHVWVEAWMKRPDLEGEGGNYDGWQVLDPTPQEKSKGVFCCGPASVKAILDGHTHLKYDSPFVYAEVNADVIDWLLMFNDPKQQLCSDTKRVGQNISTKSIGSNKRQNITATYKAREGTELERNTFKHAITRDYSLEGHARHKISVNREGLGTEAEEEEEQENAEGGRSIGNGEITVEENEEENAVVPTAPLPQMVVMQIEEASTPISGQDVHLKVTLSSEDRVPRSLSLRVNAQTMLYTGVPAANVLTKIEEHTLQPGRALSVAVVIPFSVYGEHLFDCDSMNISVLATDQNHPKLVYLAENNIVLQDPPISITVKGVARLYHQLEVDVAFSNPIQETLQNCSFHVSGSGLLINPVEASLPDLKPGRRIRLVLAFTPYRIGKKILVVDFDCSTFRDVKASVTIDVQLH</sequence>
<comment type="cofactor">
    <cofactor evidence="42">
        <name>Ca(2+)</name>
        <dbReference type="ChEBI" id="CHEBI:29108"/>
    </cofactor>
    <text evidence="42">Binds 1 Ca(2+) ion per subunit.</text>
</comment>
<evidence type="ECO:0000313" key="45">
    <source>
        <dbReference type="Ensembl" id="ENSGMOP00000012023.2"/>
    </source>
</evidence>
<keyword evidence="8" id="KW-0158">Chromosome</keyword>
<evidence type="ECO:0000256" key="28">
    <source>
        <dbReference type="ARBA" id="ARBA00040561"/>
    </source>
</evidence>
<dbReference type="Pfam" id="PF00868">
    <property type="entry name" value="Transglut_N"/>
    <property type="match status" value="1"/>
</dbReference>
<dbReference type="InterPro" id="IPR001102">
    <property type="entry name" value="Transglutaminase_N"/>
</dbReference>
<evidence type="ECO:0000256" key="20">
    <source>
        <dbReference type="ARBA" id="ARBA00023134"/>
    </source>
</evidence>
<reference evidence="45" key="2">
    <citation type="submission" date="2025-09" db="UniProtKB">
        <authorList>
            <consortium name="Ensembl"/>
        </authorList>
    </citation>
    <scope>IDENTIFICATION</scope>
</reference>
<dbReference type="InterPro" id="IPR008958">
    <property type="entry name" value="Transglutaminase_C"/>
</dbReference>
<evidence type="ECO:0000256" key="24">
    <source>
        <dbReference type="ARBA" id="ARBA00024222"/>
    </source>
</evidence>
<dbReference type="GO" id="GO:0050568">
    <property type="term" value="F:protein-glutamine glutaminase activity"/>
    <property type="evidence" value="ECO:0007669"/>
    <property type="project" value="UniProtKB-EC"/>
</dbReference>
<evidence type="ECO:0000256" key="27">
    <source>
        <dbReference type="ARBA" id="ARBA00039019"/>
    </source>
</evidence>
<evidence type="ECO:0000256" key="8">
    <source>
        <dbReference type="ARBA" id="ARBA00022454"/>
    </source>
</evidence>
<keyword evidence="12" id="KW-0272">Extracellular matrix</keyword>
<feature type="binding site" evidence="42">
    <location>
        <position position="452"/>
    </location>
    <ligand>
        <name>Ca(2+)</name>
        <dbReference type="ChEBI" id="CHEBI:29108"/>
    </ligand>
</feature>
<evidence type="ECO:0000256" key="42">
    <source>
        <dbReference type="PIRSR" id="PIRSR000459-2"/>
    </source>
</evidence>
<evidence type="ECO:0000256" key="3">
    <source>
        <dbReference type="ARBA" id="ARBA00004236"/>
    </source>
</evidence>
<evidence type="ECO:0000256" key="18">
    <source>
        <dbReference type="ARBA" id="ARBA00022837"/>
    </source>
</evidence>
<dbReference type="SUPFAM" id="SSF49309">
    <property type="entry name" value="Transglutaminase, two C-terminal domains"/>
    <property type="match status" value="2"/>
</dbReference>
<evidence type="ECO:0000256" key="41">
    <source>
        <dbReference type="PIRSR" id="PIRSR000459-1"/>
    </source>
</evidence>
<evidence type="ECO:0000256" key="2">
    <source>
        <dbReference type="ARBA" id="ARBA00004173"/>
    </source>
</evidence>
<evidence type="ECO:0000256" key="11">
    <source>
        <dbReference type="ARBA" id="ARBA00022525"/>
    </source>
</evidence>
<evidence type="ECO:0000256" key="40">
    <source>
        <dbReference type="ARBA" id="ARBA00048365"/>
    </source>
</evidence>
<evidence type="ECO:0000256" key="38">
    <source>
        <dbReference type="ARBA" id="ARBA00047876"/>
    </source>
</evidence>
<keyword evidence="46" id="KW-1185">Reference proteome</keyword>
<dbReference type="FunFam" id="2.60.40.10:FF:000090">
    <property type="entry name" value="Protein-glutamine gamma-glutamyltransferase 2"/>
    <property type="match status" value="1"/>
</dbReference>
<evidence type="ECO:0000256" key="6">
    <source>
        <dbReference type="ARBA" id="ARBA00004514"/>
    </source>
</evidence>
<feature type="compositionally biased region" description="Acidic residues" evidence="43">
    <location>
        <begin position="489"/>
        <end position="498"/>
    </location>
</feature>
<feature type="region of interest" description="Disordered" evidence="43">
    <location>
        <begin position="481"/>
        <end position="506"/>
    </location>
</feature>
<keyword evidence="19" id="KW-0496">Mitochondrion</keyword>
<evidence type="ECO:0000256" key="37">
    <source>
        <dbReference type="ARBA" id="ARBA00047868"/>
    </source>
</evidence>
<dbReference type="AlphaFoldDB" id="A0A8C4ZD96"/>
<keyword evidence="11" id="KW-0964">Secreted</keyword>
<feature type="binding site" evidence="42">
    <location>
        <position position="457"/>
    </location>
    <ligand>
        <name>Ca(2+)</name>
        <dbReference type="ChEBI" id="CHEBI:29108"/>
    </ligand>
</feature>
<keyword evidence="10" id="KW-0963">Cytoplasm</keyword>
<dbReference type="InterPro" id="IPR013808">
    <property type="entry name" value="Transglutaminase_AS"/>
</dbReference>
<dbReference type="OMA" id="RVKDCVL"/>
<keyword evidence="21" id="KW-0472">Membrane</keyword>
<evidence type="ECO:0000256" key="29">
    <source>
        <dbReference type="ARBA" id="ARBA00041650"/>
    </source>
</evidence>
<evidence type="ECO:0000256" key="12">
    <source>
        <dbReference type="ARBA" id="ARBA00022530"/>
    </source>
</evidence>
<accession>A0A8C4ZD96</accession>
<dbReference type="GO" id="GO:0046872">
    <property type="term" value="F:metal ion binding"/>
    <property type="evidence" value="ECO:0007669"/>
    <property type="project" value="UniProtKB-KW"/>
</dbReference>
<keyword evidence="22" id="KW-0539">Nucleus</keyword>
<evidence type="ECO:0000256" key="25">
    <source>
        <dbReference type="ARBA" id="ARBA00036377"/>
    </source>
</evidence>
<evidence type="ECO:0000256" key="15">
    <source>
        <dbReference type="ARBA" id="ARBA00022723"/>
    </source>
</evidence>
<keyword evidence="9" id="KW-1003">Cell membrane</keyword>
<dbReference type="Proteomes" id="UP000694546">
    <property type="component" value="Chromosome 13"/>
</dbReference>
<dbReference type="GO" id="GO:0005694">
    <property type="term" value="C:chromosome"/>
    <property type="evidence" value="ECO:0007669"/>
    <property type="project" value="UniProtKB-SubCell"/>
</dbReference>
<dbReference type="InterPro" id="IPR050779">
    <property type="entry name" value="Transglutaminase"/>
</dbReference>
<reference evidence="45" key="1">
    <citation type="submission" date="2025-08" db="UniProtKB">
        <authorList>
            <consortium name="Ensembl"/>
        </authorList>
    </citation>
    <scope>IDENTIFICATION</scope>
</reference>
<dbReference type="SMART" id="SM00460">
    <property type="entry name" value="TGc"/>
    <property type="match status" value="1"/>
</dbReference>
<dbReference type="SUPFAM" id="SSF81296">
    <property type="entry name" value="E set domains"/>
    <property type="match status" value="1"/>
</dbReference>
<keyword evidence="18 42" id="KW-0106">Calcium</keyword>
<evidence type="ECO:0000256" key="1">
    <source>
        <dbReference type="ARBA" id="ARBA00004123"/>
    </source>
</evidence>
<comment type="catalytic activity">
    <reaction evidence="39">
        <text>L-glutaminyl-[protein] + (R)-noradrenaline = 5-(R)-noradrenalinyl-L-glutamyl-[protein] + NH4(+)</text>
        <dbReference type="Rhea" id="RHEA:66560"/>
        <dbReference type="Rhea" id="RHEA-COMP:10207"/>
        <dbReference type="Rhea" id="RHEA-COMP:17054"/>
        <dbReference type="ChEBI" id="CHEBI:28938"/>
        <dbReference type="ChEBI" id="CHEBI:30011"/>
        <dbReference type="ChEBI" id="CHEBI:72587"/>
        <dbReference type="ChEBI" id="CHEBI:167178"/>
    </reaction>
    <physiologicalReaction direction="left-to-right" evidence="39">
        <dbReference type="Rhea" id="RHEA:66561"/>
    </physiologicalReaction>
</comment>
<dbReference type="Ensembl" id="ENSGMOT00000012348.2">
    <property type="protein sequence ID" value="ENSGMOP00000012023.2"/>
    <property type="gene ID" value="ENSGMOG00000011248.2"/>
</dbReference>
<dbReference type="OrthoDB" id="437511at2759"/>
<evidence type="ECO:0000259" key="44">
    <source>
        <dbReference type="SMART" id="SM00460"/>
    </source>
</evidence>
<keyword evidence="17" id="KW-0378">Hydrolase</keyword>
<comment type="catalytic activity">
    <reaction evidence="38">
        <text>L-glutaminyl-[protein] + histamine = 5-histaminyl-L-glutamyl-[protein] + NH4(+)</text>
        <dbReference type="Rhea" id="RHEA:66564"/>
        <dbReference type="Rhea" id="RHEA-COMP:10207"/>
        <dbReference type="Rhea" id="RHEA-COMP:17056"/>
        <dbReference type="ChEBI" id="CHEBI:28938"/>
        <dbReference type="ChEBI" id="CHEBI:30011"/>
        <dbReference type="ChEBI" id="CHEBI:58432"/>
        <dbReference type="ChEBI" id="CHEBI:167179"/>
    </reaction>
    <physiologicalReaction direction="left-to-right" evidence="38">
        <dbReference type="Rhea" id="RHEA:66565"/>
    </physiologicalReaction>
</comment>
<name>A0A8C4ZD96_GADMO</name>
<gene>
    <name evidence="45" type="primary">tgm8</name>
</gene>
<evidence type="ECO:0000256" key="21">
    <source>
        <dbReference type="ARBA" id="ARBA00023136"/>
    </source>
</evidence>
<evidence type="ECO:0000313" key="46">
    <source>
        <dbReference type="Proteomes" id="UP000694546"/>
    </source>
</evidence>
<feature type="binding site" evidence="42">
    <location>
        <position position="403"/>
    </location>
    <ligand>
        <name>Ca(2+)</name>
        <dbReference type="ChEBI" id="CHEBI:29108"/>
    </ligand>
</feature>
<feature type="active site" evidence="41">
    <location>
        <position position="337"/>
    </location>
</feature>
<dbReference type="InterPro" id="IPR002931">
    <property type="entry name" value="Transglutaminase-like"/>
</dbReference>
<keyword evidence="16" id="KW-0547">Nucleotide-binding</keyword>
<evidence type="ECO:0000256" key="9">
    <source>
        <dbReference type="ARBA" id="ARBA00022475"/>
    </source>
</evidence>
<comment type="catalytic activity">
    <reaction evidence="26">
        <text>L-glutaminyl-[protein] + L-lysyl-[protein] = [protein]-L-lysyl-N(6)-5-L-glutamyl-[protein] + NH4(+)</text>
        <dbReference type="Rhea" id="RHEA:54816"/>
        <dbReference type="Rhea" id="RHEA-COMP:9752"/>
        <dbReference type="Rhea" id="RHEA-COMP:10207"/>
        <dbReference type="Rhea" id="RHEA-COMP:14005"/>
        <dbReference type="ChEBI" id="CHEBI:28938"/>
        <dbReference type="ChEBI" id="CHEBI:29969"/>
        <dbReference type="ChEBI" id="CHEBI:30011"/>
        <dbReference type="ChEBI" id="CHEBI:138370"/>
        <dbReference type="EC" id="2.3.2.13"/>
    </reaction>
    <physiologicalReaction direction="left-to-right" evidence="26">
        <dbReference type="Rhea" id="RHEA:54817"/>
    </physiologicalReaction>
</comment>
<evidence type="ECO:0000256" key="4">
    <source>
        <dbReference type="ARBA" id="ARBA00004286"/>
    </source>
</evidence>
<dbReference type="GO" id="GO:0007399">
    <property type="term" value="P:nervous system development"/>
    <property type="evidence" value="ECO:0007669"/>
    <property type="project" value="UniProtKB-ARBA"/>
</dbReference>
<dbReference type="PIRSF" id="PIRSF000459">
    <property type="entry name" value="TGM_EBP42"/>
    <property type="match status" value="1"/>
</dbReference>
<feature type="binding site" evidence="42">
    <location>
        <position position="405"/>
    </location>
    <ligand>
        <name>Ca(2+)</name>
        <dbReference type="ChEBI" id="CHEBI:29108"/>
    </ligand>
</feature>
<dbReference type="Gene3D" id="2.60.40.10">
    <property type="entry name" value="Immunoglobulins"/>
    <property type="match status" value="3"/>
</dbReference>
<dbReference type="GO" id="GO:0005739">
    <property type="term" value="C:mitochondrion"/>
    <property type="evidence" value="ECO:0007669"/>
    <property type="project" value="UniProtKB-SubCell"/>
</dbReference>
<evidence type="ECO:0000256" key="16">
    <source>
        <dbReference type="ARBA" id="ARBA00022741"/>
    </source>
</evidence>
<dbReference type="PROSITE" id="PS00547">
    <property type="entry name" value="TRANSGLUTAMINASES"/>
    <property type="match status" value="1"/>
</dbReference>
<evidence type="ECO:0000256" key="43">
    <source>
        <dbReference type="SAM" id="MobiDB-lite"/>
    </source>
</evidence>
<comment type="catalytic activity">
    <reaction evidence="40">
        <text>L-glutaminyl-[protein] + dopamine = 5-dopaminyl-L-glutamyl-[protein] + NH4(+)</text>
        <dbReference type="Rhea" id="RHEA:66556"/>
        <dbReference type="Rhea" id="RHEA-COMP:10207"/>
        <dbReference type="Rhea" id="RHEA-COMP:17053"/>
        <dbReference type="ChEBI" id="CHEBI:28938"/>
        <dbReference type="ChEBI" id="CHEBI:30011"/>
        <dbReference type="ChEBI" id="CHEBI:59905"/>
        <dbReference type="ChEBI" id="CHEBI:167175"/>
    </reaction>
    <physiologicalReaction direction="left-to-right" evidence="40">
        <dbReference type="Rhea" id="RHEA:66557"/>
    </physiologicalReaction>
</comment>
<evidence type="ECO:0000256" key="36">
    <source>
        <dbReference type="ARBA" id="ARBA00043138"/>
    </source>
</evidence>
<evidence type="ECO:0000256" key="31">
    <source>
        <dbReference type="ARBA" id="ARBA00042099"/>
    </source>
</evidence>
<comment type="catalytic activity">
    <reaction evidence="37">
        <text>L-glutaminyl-[protein] + H2O = L-glutamyl-[protein] + NH4(+)</text>
        <dbReference type="Rhea" id="RHEA:16441"/>
        <dbReference type="Rhea" id="RHEA-COMP:10207"/>
        <dbReference type="Rhea" id="RHEA-COMP:10208"/>
        <dbReference type="ChEBI" id="CHEBI:15377"/>
        <dbReference type="ChEBI" id="CHEBI:28938"/>
        <dbReference type="ChEBI" id="CHEBI:29973"/>
        <dbReference type="ChEBI" id="CHEBI:30011"/>
        <dbReference type="EC" id="3.5.1.44"/>
    </reaction>
    <physiologicalReaction direction="left-to-right" evidence="37">
        <dbReference type="Rhea" id="RHEA:16442"/>
    </physiologicalReaction>
</comment>
<evidence type="ECO:0000256" key="7">
    <source>
        <dbReference type="ARBA" id="ARBA00005968"/>
    </source>
</evidence>
<dbReference type="GO" id="GO:0003810">
    <property type="term" value="F:protein-glutamine gamma-glutamyltransferase activity"/>
    <property type="evidence" value="ECO:0007669"/>
    <property type="project" value="UniProtKB-EC"/>
</dbReference>
<keyword evidence="13" id="KW-0645">Protease</keyword>
<evidence type="ECO:0000256" key="17">
    <source>
        <dbReference type="ARBA" id="ARBA00022801"/>
    </source>
</evidence>
<dbReference type="GO" id="GO:0005525">
    <property type="term" value="F:GTP binding"/>
    <property type="evidence" value="ECO:0007669"/>
    <property type="project" value="UniProtKB-KW"/>
</dbReference>
<feature type="active site" evidence="41">
    <location>
        <position position="279"/>
    </location>
</feature>
<dbReference type="PANTHER" id="PTHR11590:SF6">
    <property type="entry name" value="PROTEIN-GLUTAMINE GAMMA-GLUTAMYLTRANSFERASE 2"/>
    <property type="match status" value="1"/>
</dbReference>
<evidence type="ECO:0000256" key="19">
    <source>
        <dbReference type="ARBA" id="ARBA00023128"/>
    </source>
</evidence>
<keyword evidence="20" id="KW-0342">GTP-binding</keyword>
<evidence type="ECO:0000256" key="32">
    <source>
        <dbReference type="ARBA" id="ARBA00042105"/>
    </source>
</evidence>
<comment type="catalytic activity">
    <reaction evidence="25">
        <text>L-glutaminyl-[protein] + serotonin = 5-serotonyl-L-glutamyl-[protein] + NH4(+)</text>
        <dbReference type="Rhea" id="RHEA:66552"/>
        <dbReference type="Rhea" id="RHEA-COMP:10207"/>
        <dbReference type="Rhea" id="RHEA-COMP:17052"/>
        <dbReference type="ChEBI" id="CHEBI:28938"/>
        <dbReference type="ChEBI" id="CHEBI:30011"/>
        <dbReference type="ChEBI" id="CHEBI:167174"/>
        <dbReference type="ChEBI" id="CHEBI:350546"/>
    </reaction>
    <physiologicalReaction direction="left-to-right" evidence="25">
        <dbReference type="Rhea" id="RHEA:66553"/>
    </physiologicalReaction>
</comment>
<dbReference type="GO" id="GO:0005829">
    <property type="term" value="C:cytosol"/>
    <property type="evidence" value="ECO:0007669"/>
    <property type="project" value="UniProtKB-SubCell"/>
</dbReference>
<dbReference type="SUPFAM" id="SSF54001">
    <property type="entry name" value="Cysteine proteinases"/>
    <property type="match status" value="1"/>
</dbReference>
<keyword evidence="14" id="KW-0808">Transferase</keyword>
<evidence type="ECO:0000256" key="13">
    <source>
        <dbReference type="ARBA" id="ARBA00022670"/>
    </source>
</evidence>
<dbReference type="GO" id="GO:0005886">
    <property type="term" value="C:plasma membrane"/>
    <property type="evidence" value="ECO:0007669"/>
    <property type="project" value="UniProtKB-SubCell"/>
</dbReference>
<dbReference type="InterPro" id="IPR023608">
    <property type="entry name" value="Transglutaminase_animal"/>
</dbReference>
<dbReference type="GO" id="GO:0008233">
    <property type="term" value="F:peptidase activity"/>
    <property type="evidence" value="ECO:0007669"/>
    <property type="project" value="UniProtKB-KW"/>
</dbReference>
<evidence type="ECO:0000256" key="22">
    <source>
        <dbReference type="ARBA" id="ARBA00023242"/>
    </source>
</evidence>
<organism evidence="45 46">
    <name type="scientific">Gadus morhua</name>
    <name type="common">Atlantic cod</name>
    <dbReference type="NCBI Taxonomy" id="8049"/>
    <lineage>
        <taxon>Eukaryota</taxon>
        <taxon>Metazoa</taxon>
        <taxon>Chordata</taxon>
        <taxon>Craniata</taxon>
        <taxon>Vertebrata</taxon>
        <taxon>Euteleostomi</taxon>
        <taxon>Actinopterygii</taxon>
        <taxon>Neopterygii</taxon>
        <taxon>Teleostei</taxon>
        <taxon>Neoteleostei</taxon>
        <taxon>Acanthomorphata</taxon>
        <taxon>Zeiogadaria</taxon>
        <taxon>Gadariae</taxon>
        <taxon>Gadiformes</taxon>
        <taxon>Gadoidei</taxon>
        <taxon>Gadidae</taxon>
        <taxon>Gadus</taxon>
    </lineage>
</organism>
<dbReference type="InterPro" id="IPR036985">
    <property type="entry name" value="Transglutaminase-like_sf"/>
</dbReference>
<dbReference type="Pfam" id="PF00927">
    <property type="entry name" value="Transglut_C"/>
    <property type="match status" value="2"/>
</dbReference>
<evidence type="ECO:0000256" key="14">
    <source>
        <dbReference type="ARBA" id="ARBA00022679"/>
    </source>
</evidence>
<dbReference type="Gene3D" id="3.90.260.10">
    <property type="entry name" value="Transglutaminase-like"/>
    <property type="match status" value="1"/>
</dbReference>
<evidence type="ECO:0000256" key="39">
    <source>
        <dbReference type="ARBA" id="ARBA00048230"/>
    </source>
</evidence>
<dbReference type="InterPro" id="IPR036238">
    <property type="entry name" value="Transglutaminase_C_sf"/>
</dbReference>
<evidence type="ECO:0000256" key="35">
    <source>
        <dbReference type="ARBA" id="ARBA00043104"/>
    </source>
</evidence>
<dbReference type="EC" id="2.3.2.13" evidence="24"/>
<dbReference type="FunFam" id="3.90.260.10:FF:000001">
    <property type="entry name" value="Protein-glutamine gamma-glutamyltransferase 2"/>
    <property type="match status" value="1"/>
</dbReference>
<dbReference type="GeneTree" id="ENSGT01050000244866"/>
<evidence type="ECO:0000256" key="26">
    <source>
        <dbReference type="ARBA" id="ARBA00036876"/>
    </source>
</evidence>
<dbReference type="EC" id="3.5.1.44" evidence="27"/>
<evidence type="ECO:0000256" key="5">
    <source>
        <dbReference type="ARBA" id="ARBA00004498"/>
    </source>
</evidence>
<dbReference type="GO" id="GO:0006508">
    <property type="term" value="P:proteolysis"/>
    <property type="evidence" value="ECO:0007669"/>
    <property type="project" value="UniProtKB-KW"/>
</dbReference>
<proteinExistence type="inferred from homology"/>
<feature type="domain" description="Transglutaminase-like" evidence="44">
    <location>
        <begin position="271"/>
        <end position="366"/>
    </location>
</feature>
<evidence type="ECO:0000256" key="33">
    <source>
        <dbReference type="ARBA" id="ARBA00042239"/>
    </source>
</evidence>
<comment type="subcellular location">
    <subcellularLocation>
        <location evidence="3">Cell membrane</location>
    </subcellularLocation>
    <subcellularLocation>
        <location evidence="4">Chromosome</location>
    </subcellularLocation>
    <subcellularLocation>
        <location evidence="6">Cytoplasm</location>
        <location evidence="6">Cytosol</location>
    </subcellularLocation>
    <subcellularLocation>
        <location evidence="2">Mitochondrion</location>
    </subcellularLocation>
    <subcellularLocation>
        <location evidence="1">Nucleus</location>
    </subcellularLocation>
    <subcellularLocation>
        <location evidence="5">Secreted</location>
        <location evidence="5">Extracellular space</location>
        <location evidence="5">Extracellular matrix</location>
    </subcellularLocation>
</comment>
<feature type="active site" evidence="41">
    <location>
        <position position="363"/>
    </location>
</feature>
<keyword evidence="23" id="KW-0012">Acyltransferase</keyword>
<comment type="similarity">
    <text evidence="7">Belongs to the transglutaminase superfamily. Transglutaminase family.</text>
</comment>
<evidence type="ECO:0000256" key="10">
    <source>
        <dbReference type="ARBA" id="ARBA00022490"/>
    </source>
</evidence>
<dbReference type="Pfam" id="PF01841">
    <property type="entry name" value="Transglut_core"/>
    <property type="match status" value="1"/>
</dbReference>
<dbReference type="GO" id="GO:0005634">
    <property type="term" value="C:nucleus"/>
    <property type="evidence" value="ECO:0007669"/>
    <property type="project" value="UniProtKB-SubCell"/>
</dbReference>
<evidence type="ECO:0000256" key="34">
    <source>
        <dbReference type="ARBA" id="ARBA00042912"/>
    </source>
</evidence>
<dbReference type="InterPro" id="IPR038765">
    <property type="entry name" value="Papain-like_cys_pep_sf"/>
</dbReference>
<keyword evidence="15 42" id="KW-0479">Metal-binding</keyword>
<evidence type="ECO:0000256" key="23">
    <source>
        <dbReference type="ARBA" id="ARBA00023315"/>
    </source>
</evidence>
<evidence type="ECO:0000256" key="30">
    <source>
        <dbReference type="ARBA" id="ARBA00041677"/>
    </source>
</evidence>
<dbReference type="InterPro" id="IPR013783">
    <property type="entry name" value="Ig-like_fold"/>
</dbReference>
<protein>
    <recommendedName>
        <fullName evidence="28">Protein-glutamine gamma-glutamyltransferase 2</fullName>
        <ecNumber evidence="24">2.3.2.13</ecNumber>
        <ecNumber evidence="27">3.5.1.44</ecNumber>
    </recommendedName>
    <alternativeName>
        <fullName evidence="31">Isopeptidase TGM2</fullName>
    </alternativeName>
    <alternativeName>
        <fullName evidence="33">Protein-glutamine deamidase TGM2</fullName>
    </alternativeName>
    <alternativeName>
        <fullName evidence="32">Protein-glutamine dopaminyltransferase TGM2</fullName>
    </alternativeName>
    <alternativeName>
        <fullName evidence="35">Protein-glutamine histaminyltransferase TGM2</fullName>
    </alternativeName>
    <alternativeName>
        <fullName evidence="36">Protein-glutamine noradrenalinyltransferase TGM2</fullName>
    </alternativeName>
    <alternativeName>
        <fullName evidence="34">Protein-glutamine serotonyltransferase TGM2</fullName>
    </alternativeName>
    <alternativeName>
        <fullName evidence="30">Tissue transglutaminase</fullName>
    </alternativeName>
    <alternativeName>
        <fullName evidence="29">Transglutaminase-2</fullName>
    </alternativeName>
</protein>
<dbReference type="InterPro" id="IPR014756">
    <property type="entry name" value="Ig_E-set"/>
</dbReference>